<organism evidence="4 5">
    <name type="scientific">Lates calcarifer</name>
    <name type="common">Barramundi</name>
    <name type="synonym">Holocentrus calcarifer</name>
    <dbReference type="NCBI Taxonomy" id="8187"/>
    <lineage>
        <taxon>Eukaryota</taxon>
        <taxon>Metazoa</taxon>
        <taxon>Chordata</taxon>
        <taxon>Craniata</taxon>
        <taxon>Vertebrata</taxon>
        <taxon>Euteleostomi</taxon>
        <taxon>Actinopterygii</taxon>
        <taxon>Neopterygii</taxon>
        <taxon>Teleostei</taxon>
        <taxon>Neoteleostei</taxon>
        <taxon>Acanthomorphata</taxon>
        <taxon>Carangaria</taxon>
        <taxon>Carangaria incertae sedis</taxon>
        <taxon>Centropomidae</taxon>
        <taxon>Lates</taxon>
    </lineage>
</organism>
<keyword evidence="2" id="KW-0106">Calcium</keyword>
<dbReference type="InterPro" id="IPR011992">
    <property type="entry name" value="EF-hand-dom_pair"/>
</dbReference>
<dbReference type="InterPro" id="IPR002048">
    <property type="entry name" value="EF_hand_dom"/>
</dbReference>
<reference evidence="4" key="3">
    <citation type="submission" date="2025-09" db="UniProtKB">
        <authorList>
            <consortium name="Ensembl"/>
        </authorList>
    </citation>
    <scope>IDENTIFICATION</scope>
</reference>
<dbReference type="SMART" id="SM00054">
    <property type="entry name" value="EFh"/>
    <property type="match status" value="1"/>
</dbReference>
<evidence type="ECO:0000313" key="5">
    <source>
        <dbReference type="Proteomes" id="UP000314980"/>
    </source>
</evidence>
<sequence length="92" mass="10524">MEDNQPEITMENRGGPVNIDQMFTAEDIPRIVKVFKEADEDGSGALDIDEFCIVMERLFGNQILISLSEDMNVRVWSENGWVCRQSFQVHGM</sequence>
<dbReference type="Ensembl" id="ENSLCAT00010050678.1">
    <property type="protein sequence ID" value="ENSLCAP00010049439.1"/>
    <property type="gene ID" value="ENSLCAG00010022990.1"/>
</dbReference>
<dbReference type="SUPFAM" id="SSF47473">
    <property type="entry name" value="EF-hand"/>
    <property type="match status" value="1"/>
</dbReference>
<dbReference type="Pfam" id="PF00036">
    <property type="entry name" value="EF-hand_1"/>
    <property type="match status" value="1"/>
</dbReference>
<dbReference type="InterPro" id="IPR018247">
    <property type="entry name" value="EF_Hand_1_Ca_BS"/>
</dbReference>
<evidence type="ECO:0000313" key="4">
    <source>
        <dbReference type="Ensembl" id="ENSLCAP00010049439.1"/>
    </source>
</evidence>
<evidence type="ECO:0000256" key="2">
    <source>
        <dbReference type="ARBA" id="ARBA00022837"/>
    </source>
</evidence>
<dbReference type="GO" id="GO:0005509">
    <property type="term" value="F:calcium ion binding"/>
    <property type="evidence" value="ECO:0007669"/>
    <property type="project" value="InterPro"/>
</dbReference>
<evidence type="ECO:0000259" key="3">
    <source>
        <dbReference type="PROSITE" id="PS50222"/>
    </source>
</evidence>
<protein>
    <recommendedName>
        <fullName evidence="3">EF-hand domain-containing protein</fullName>
    </recommendedName>
</protein>
<proteinExistence type="predicted"/>
<dbReference type="InParanoid" id="A0A4W6FDZ2"/>
<accession>A0A4W6FDZ2</accession>
<reference evidence="4" key="2">
    <citation type="submission" date="2025-08" db="UniProtKB">
        <authorList>
            <consortium name="Ensembl"/>
        </authorList>
    </citation>
    <scope>IDENTIFICATION</scope>
</reference>
<dbReference type="PROSITE" id="PS50222">
    <property type="entry name" value="EF_HAND_2"/>
    <property type="match status" value="1"/>
</dbReference>
<dbReference type="Proteomes" id="UP000314980">
    <property type="component" value="Unassembled WGS sequence"/>
</dbReference>
<dbReference type="PROSITE" id="PS00018">
    <property type="entry name" value="EF_HAND_1"/>
    <property type="match status" value="1"/>
</dbReference>
<name>A0A4W6FDZ2_LATCA</name>
<dbReference type="Gene3D" id="1.10.238.10">
    <property type="entry name" value="EF-hand"/>
    <property type="match status" value="1"/>
</dbReference>
<dbReference type="AlphaFoldDB" id="A0A4W6FDZ2"/>
<keyword evidence="1" id="KW-0479">Metal-binding</keyword>
<reference evidence="5" key="1">
    <citation type="submission" date="2015-09" db="EMBL/GenBank/DDBJ databases">
        <authorList>
            <person name="Sai Rama Sridatta P."/>
        </authorList>
    </citation>
    <scope>NUCLEOTIDE SEQUENCE [LARGE SCALE GENOMIC DNA]</scope>
</reference>
<feature type="domain" description="EF-hand" evidence="3">
    <location>
        <begin position="26"/>
        <end position="61"/>
    </location>
</feature>
<keyword evidence="5" id="KW-1185">Reference proteome</keyword>
<evidence type="ECO:0000256" key="1">
    <source>
        <dbReference type="ARBA" id="ARBA00022723"/>
    </source>
</evidence>